<evidence type="ECO:0000259" key="5">
    <source>
        <dbReference type="PROSITE" id="PS51918"/>
    </source>
</evidence>
<dbReference type="GeneID" id="91412707"/>
<dbReference type="SFLD" id="SFLDS00029">
    <property type="entry name" value="Radical_SAM"/>
    <property type="match status" value="1"/>
</dbReference>
<evidence type="ECO:0000256" key="2">
    <source>
        <dbReference type="ARBA" id="ARBA00022723"/>
    </source>
</evidence>
<keyword evidence="7" id="KW-1185">Reference proteome</keyword>
<feature type="domain" description="Radical SAM core" evidence="5">
    <location>
        <begin position="83"/>
        <end position="324"/>
    </location>
</feature>
<proteinExistence type="predicted"/>
<dbReference type="Pfam" id="PF04055">
    <property type="entry name" value="Radical_SAM"/>
    <property type="match status" value="1"/>
</dbReference>
<evidence type="ECO:0000256" key="4">
    <source>
        <dbReference type="ARBA" id="ARBA00023014"/>
    </source>
</evidence>
<dbReference type="InterPro" id="IPR058240">
    <property type="entry name" value="rSAM_sf"/>
</dbReference>
<reference evidence="6" key="1">
    <citation type="submission" date="2022-10" db="EMBL/GenBank/DDBJ databases">
        <title>The complete genomes of actinobacterial strains from the NBC collection.</title>
        <authorList>
            <person name="Joergensen T.S."/>
            <person name="Alvarez Arevalo M."/>
            <person name="Sterndorff E.B."/>
            <person name="Faurdal D."/>
            <person name="Vuksanovic O."/>
            <person name="Mourched A.-S."/>
            <person name="Charusanti P."/>
            <person name="Shaw S."/>
            <person name="Blin K."/>
            <person name="Weber T."/>
        </authorList>
    </citation>
    <scope>NUCLEOTIDE SEQUENCE</scope>
    <source>
        <strain evidence="6">NBC_00283</strain>
    </source>
</reference>
<dbReference type="Gene3D" id="3.20.20.70">
    <property type="entry name" value="Aldolase class I"/>
    <property type="match status" value="1"/>
</dbReference>
<protein>
    <submittedName>
        <fullName evidence="6">Radical SAM protein</fullName>
    </submittedName>
</protein>
<evidence type="ECO:0000256" key="1">
    <source>
        <dbReference type="ARBA" id="ARBA00022691"/>
    </source>
</evidence>
<sequence length="422" mass="45712">MSIDQVVSIGLPVNISPPPGPGPAVTAAETREPLPFGARLLKGERNWWFLGPGGVARLRDRHVTADGGLRPDAEQRLHESGMFTPGRISSYSLTVLTSTHCNLGCGYCFQNTAQDQAGGSRPPRIAQTRLTSKTITEILGFTERQMSEAGLDKLRILLFGGEPLLNPRGCLELLERAAGIAPTSAWMISNATLLTPSLARRLADLGLTSVQVTFDGDRADHDRIRVGRADGGATFDKIVGNMAKASEDTALQWTLRVNVSQETFHGVDALIDRLAGALDPARCTLYFARIGDVGVGYANSLLHTGELPAAFTRWQRRALDLGFTVARPGARKTCVTCGHTDGRYGAVVSADGTLASCWETAGKPDWEVGTAADGYRPGAETRDRWIACQDLYRYDEDARTLARFRDSVDTALLDYLHETGRL</sequence>
<dbReference type="EMBL" id="CP108057">
    <property type="protein sequence ID" value="WUO45595.1"/>
    <property type="molecule type" value="Genomic_DNA"/>
</dbReference>
<dbReference type="PANTHER" id="PTHR43273:SF8">
    <property type="entry name" value="RADICAL SAM DOMAIN PROTEIN"/>
    <property type="match status" value="1"/>
</dbReference>
<dbReference type="InterPro" id="IPR013785">
    <property type="entry name" value="Aldolase_TIM"/>
</dbReference>
<dbReference type="InterPro" id="IPR007197">
    <property type="entry name" value="rSAM"/>
</dbReference>
<gene>
    <name evidence="6" type="ORF">OHU17_06960</name>
</gene>
<evidence type="ECO:0000313" key="6">
    <source>
        <dbReference type="EMBL" id="WUO45595.1"/>
    </source>
</evidence>
<dbReference type="RefSeq" id="WP_008742534.1">
    <property type="nucleotide sequence ID" value="NZ_CP108057.1"/>
</dbReference>
<keyword evidence="1" id="KW-0949">S-adenosyl-L-methionine</keyword>
<name>A0ABZ1RFL3_9ACTN</name>
<organism evidence="6 7">
    <name type="scientific">Streptomyces goshikiensis</name>
    <dbReference type="NCBI Taxonomy" id="1942"/>
    <lineage>
        <taxon>Bacteria</taxon>
        <taxon>Bacillati</taxon>
        <taxon>Actinomycetota</taxon>
        <taxon>Actinomycetes</taxon>
        <taxon>Kitasatosporales</taxon>
        <taxon>Streptomycetaceae</taxon>
        <taxon>Streptomyces</taxon>
    </lineage>
</organism>
<dbReference type="SFLD" id="SFLDG01067">
    <property type="entry name" value="SPASM/twitch_domain_containing"/>
    <property type="match status" value="1"/>
</dbReference>
<evidence type="ECO:0000313" key="7">
    <source>
        <dbReference type="Proteomes" id="UP001432075"/>
    </source>
</evidence>
<keyword evidence="3" id="KW-0408">Iron</keyword>
<dbReference type="PROSITE" id="PS51918">
    <property type="entry name" value="RADICAL_SAM"/>
    <property type="match status" value="1"/>
</dbReference>
<dbReference type="InterPro" id="IPR023867">
    <property type="entry name" value="Sulphatase_maturase_rSAM"/>
</dbReference>
<keyword evidence="2" id="KW-0479">Metal-binding</keyword>
<evidence type="ECO:0000256" key="3">
    <source>
        <dbReference type="ARBA" id="ARBA00023004"/>
    </source>
</evidence>
<dbReference type="PANTHER" id="PTHR43273">
    <property type="entry name" value="ANAEROBIC SULFATASE-MATURATING ENZYME HOMOLOG ASLB-RELATED"/>
    <property type="match status" value="1"/>
</dbReference>
<accession>A0ABZ1RFL3</accession>
<dbReference type="SUPFAM" id="SSF102114">
    <property type="entry name" value="Radical SAM enzymes"/>
    <property type="match status" value="1"/>
</dbReference>
<keyword evidence="4" id="KW-0411">Iron-sulfur</keyword>
<dbReference type="CDD" id="cd01335">
    <property type="entry name" value="Radical_SAM"/>
    <property type="match status" value="1"/>
</dbReference>
<dbReference type="Proteomes" id="UP001432075">
    <property type="component" value="Chromosome"/>
</dbReference>